<protein>
    <submittedName>
        <fullName evidence="1">Uncharacterized protein</fullName>
    </submittedName>
</protein>
<evidence type="ECO:0000313" key="1">
    <source>
        <dbReference type="EMBL" id="PPS17240.1"/>
    </source>
</evidence>
<proteinExistence type="predicted"/>
<evidence type="ECO:0000313" key="2">
    <source>
        <dbReference type="Proteomes" id="UP000239757"/>
    </source>
</evidence>
<organism evidence="1 2">
    <name type="scientific">Gossypium barbadense</name>
    <name type="common">Sea Island cotton</name>
    <name type="synonym">Hibiscus barbadensis</name>
    <dbReference type="NCBI Taxonomy" id="3634"/>
    <lineage>
        <taxon>Eukaryota</taxon>
        <taxon>Viridiplantae</taxon>
        <taxon>Streptophyta</taxon>
        <taxon>Embryophyta</taxon>
        <taxon>Tracheophyta</taxon>
        <taxon>Spermatophyta</taxon>
        <taxon>Magnoliopsida</taxon>
        <taxon>eudicotyledons</taxon>
        <taxon>Gunneridae</taxon>
        <taxon>Pentapetalae</taxon>
        <taxon>rosids</taxon>
        <taxon>malvids</taxon>
        <taxon>Malvales</taxon>
        <taxon>Malvaceae</taxon>
        <taxon>Malvoideae</taxon>
        <taxon>Gossypium</taxon>
    </lineage>
</organism>
<sequence>MEKSYIGTTKLEELERVLGVQGIKLRNFVYEFSFSEGSHRLSFWMTTTFLLANSRAFSSGSLWRTSLIVVSAMSLTTDEAVAQLRRLCVGCMLILETFITTRNVFRYCLEGFSHNGWRLSNNQEVAQSVSALFEMKLHPFALVEFAQWVLLGIDQGSKDTSSGTDSISLRRSAQLEHRSKIRVDSVGVVTIVARASSPSNFLPVSLPFAPPTSLLITVDEDTPRSPSEEIMDTKVELARVHEQHRKMMEENKIIIKQNEDLIEFLAILNTKSEWLEREEVAERESKEALQAEFNMLTVEHTAKTYKIIQECQDQVASTIKEQLRVLEDFRKKIALMCYIF</sequence>
<name>A0A2P5YNR9_GOSBA</name>
<dbReference type="AlphaFoldDB" id="A0A2P5YNR9"/>
<dbReference type="EMBL" id="KZ662944">
    <property type="protein sequence ID" value="PPS17240.1"/>
    <property type="molecule type" value="Genomic_DNA"/>
</dbReference>
<accession>A0A2P5YNR9</accession>
<dbReference type="Proteomes" id="UP000239757">
    <property type="component" value="Unassembled WGS sequence"/>
</dbReference>
<reference evidence="1 2" key="1">
    <citation type="submission" date="2015-01" db="EMBL/GenBank/DDBJ databases">
        <title>Genome of allotetraploid Gossypium barbadense reveals genomic plasticity and fiber elongation in cotton evolution.</title>
        <authorList>
            <person name="Chen X."/>
            <person name="Liu X."/>
            <person name="Zhao B."/>
            <person name="Zheng H."/>
            <person name="Hu Y."/>
            <person name="Lu G."/>
            <person name="Yang C."/>
            <person name="Chen J."/>
            <person name="Shan C."/>
            <person name="Zhang L."/>
            <person name="Zhou Y."/>
            <person name="Wang L."/>
            <person name="Guo W."/>
            <person name="Bai Y."/>
            <person name="Ruan J."/>
            <person name="Shangguan X."/>
            <person name="Mao Y."/>
            <person name="Jiang J."/>
            <person name="Zhu Y."/>
            <person name="Lei J."/>
            <person name="Kang H."/>
            <person name="Chen S."/>
            <person name="He X."/>
            <person name="Wang R."/>
            <person name="Wang Y."/>
            <person name="Chen J."/>
            <person name="Wang L."/>
            <person name="Yu S."/>
            <person name="Wang B."/>
            <person name="Wei J."/>
            <person name="Song S."/>
            <person name="Lu X."/>
            <person name="Gao Z."/>
            <person name="Gu W."/>
            <person name="Deng X."/>
            <person name="Ma D."/>
            <person name="Wang S."/>
            <person name="Liang W."/>
            <person name="Fang L."/>
            <person name="Cai C."/>
            <person name="Zhu X."/>
            <person name="Zhou B."/>
            <person name="Zhang Y."/>
            <person name="Chen Z."/>
            <person name="Xu S."/>
            <person name="Zhu R."/>
            <person name="Wang S."/>
            <person name="Zhang T."/>
            <person name="Zhao G."/>
        </authorList>
    </citation>
    <scope>NUCLEOTIDE SEQUENCE [LARGE SCALE GENOMIC DNA]</scope>
    <source>
        <strain evidence="2">cv. Xinhai21</strain>
        <tissue evidence="1">Leaf</tissue>
    </source>
</reference>
<gene>
    <name evidence="1" type="ORF">GOBAR_AA03331</name>
</gene>